<evidence type="ECO:0000256" key="1">
    <source>
        <dbReference type="SAM" id="Phobius"/>
    </source>
</evidence>
<keyword evidence="1" id="KW-1133">Transmembrane helix</keyword>
<gene>
    <name evidence="2" type="ORF">A2989_01545</name>
</gene>
<protein>
    <submittedName>
        <fullName evidence="2">Uncharacterized protein</fullName>
    </submittedName>
</protein>
<name>A0A1F4ZD24_9BACT</name>
<dbReference type="STRING" id="1797259.A2989_01545"/>
<evidence type="ECO:0000313" key="2">
    <source>
        <dbReference type="EMBL" id="OGD04065.1"/>
    </source>
</evidence>
<keyword evidence="1" id="KW-0472">Membrane</keyword>
<reference evidence="2 3" key="1">
    <citation type="journal article" date="2016" name="Nat. Commun.">
        <title>Thousands of microbial genomes shed light on interconnected biogeochemical processes in an aquifer system.</title>
        <authorList>
            <person name="Anantharaman K."/>
            <person name="Brown C.T."/>
            <person name="Hug L.A."/>
            <person name="Sharon I."/>
            <person name="Castelle C.J."/>
            <person name="Probst A.J."/>
            <person name="Thomas B.C."/>
            <person name="Singh A."/>
            <person name="Wilkins M.J."/>
            <person name="Karaoz U."/>
            <person name="Brodie E.L."/>
            <person name="Williams K.H."/>
            <person name="Hubbard S.S."/>
            <person name="Banfield J.F."/>
        </authorList>
    </citation>
    <scope>NUCLEOTIDE SEQUENCE [LARGE SCALE GENOMIC DNA]</scope>
</reference>
<proteinExistence type="predicted"/>
<accession>A0A1F4ZD24</accession>
<sequence length="146" mass="15417">MPEGELLHDLSSKSNLPPKALLIIGAAVLIISGAVVGFLLTQAPQNGKTNSSSATPAMVKSATEIGSTDTQTFRDTATGTLETGGSNGEGTHHLTRDGGPSQTVYLISSIVDLEQYLGKKVQVWGETIRAQRVGWLMDVGRLKILE</sequence>
<dbReference type="AlphaFoldDB" id="A0A1F4ZD24"/>
<keyword evidence="1" id="KW-0812">Transmembrane</keyword>
<feature type="transmembrane region" description="Helical" evidence="1">
    <location>
        <begin position="20"/>
        <end position="40"/>
    </location>
</feature>
<comment type="caution">
    <text evidence="2">The sequence shown here is derived from an EMBL/GenBank/DDBJ whole genome shotgun (WGS) entry which is preliminary data.</text>
</comment>
<organism evidence="2 3">
    <name type="scientific">Candidatus Amesbacteria bacterium RIFCSPLOWO2_01_FULL_48_25</name>
    <dbReference type="NCBI Taxonomy" id="1797259"/>
    <lineage>
        <taxon>Bacteria</taxon>
        <taxon>Candidatus Amesiibacteriota</taxon>
    </lineage>
</organism>
<dbReference type="EMBL" id="MEXN01000003">
    <property type="protein sequence ID" value="OGD04065.1"/>
    <property type="molecule type" value="Genomic_DNA"/>
</dbReference>
<dbReference type="Proteomes" id="UP000177080">
    <property type="component" value="Unassembled WGS sequence"/>
</dbReference>
<evidence type="ECO:0000313" key="3">
    <source>
        <dbReference type="Proteomes" id="UP000177080"/>
    </source>
</evidence>